<proteinExistence type="predicted"/>
<reference evidence="1" key="1">
    <citation type="journal article" date="2020" name="mSystems">
        <title>Genome- and Community-Level Interaction Insights into Carbon Utilization and Element Cycling Functions of Hydrothermarchaeota in Hydrothermal Sediment.</title>
        <authorList>
            <person name="Zhou Z."/>
            <person name="Liu Y."/>
            <person name="Xu W."/>
            <person name="Pan J."/>
            <person name="Luo Z.H."/>
            <person name="Li M."/>
        </authorList>
    </citation>
    <scope>NUCLEOTIDE SEQUENCE [LARGE SCALE GENOMIC DNA]</scope>
    <source>
        <strain evidence="1">HyVt-456</strain>
    </source>
</reference>
<protein>
    <recommendedName>
        <fullName evidence="2">Serine aminopeptidase S33 domain-containing protein</fullName>
    </recommendedName>
</protein>
<organism evidence="1">
    <name type="scientific">Caldithrix abyssi</name>
    <dbReference type="NCBI Taxonomy" id="187145"/>
    <lineage>
        <taxon>Bacteria</taxon>
        <taxon>Pseudomonadati</taxon>
        <taxon>Calditrichota</taxon>
        <taxon>Calditrichia</taxon>
        <taxon>Calditrichales</taxon>
        <taxon>Calditrichaceae</taxon>
        <taxon>Caldithrix</taxon>
    </lineage>
</organism>
<dbReference type="EMBL" id="DRLD01000178">
    <property type="protein sequence ID" value="HED10314.1"/>
    <property type="molecule type" value="Genomic_DNA"/>
</dbReference>
<comment type="caution">
    <text evidence="1">The sequence shown here is derived from an EMBL/GenBank/DDBJ whole genome shotgun (WGS) entry which is preliminary data.</text>
</comment>
<evidence type="ECO:0000313" key="1">
    <source>
        <dbReference type="EMBL" id="HED10314.1"/>
    </source>
</evidence>
<dbReference type="InterPro" id="IPR029058">
    <property type="entry name" value="AB_hydrolase_fold"/>
</dbReference>
<dbReference type="Proteomes" id="UP000886005">
    <property type="component" value="Unassembled WGS sequence"/>
</dbReference>
<evidence type="ECO:0008006" key="2">
    <source>
        <dbReference type="Google" id="ProtNLM"/>
    </source>
</evidence>
<gene>
    <name evidence="1" type="ORF">ENJ10_06470</name>
</gene>
<sequence length="415" mass="45359">MYLSVSHHLRKIVILFVLGVFLSSCQQGQITSTEQAPDYGIDLTIAGDETTILEGVQNSGAVYKIWIPAQWNRELVIFAHGYVKESEPVEIPESQLQVNDSTSLPDVFLEMGYAFATTSYSKNGLAVKEGVADIADLTNIFKNEVGRAKQTYLIGASEGGLITNLSMEKNFFLYSGALSLCGPTGDFVKQLNYFGDFRVLFDYFFPGILPGSAIDIPQELMDNWDMYQKKIIDAISADPLSALQVLRFSKAPIDPQDPNSAAYTFVSLLWYNAFATNNAREVLGGNPFDNATRTYKGGFGARAVNRGVARYTADQAALTSIENDYTTSGLIFKPLVMMHTSGDQIVPKDQMILYKNKAIQAGSGDLLTTQLIPRYGHCNFTADELMAAFSVLVYKVTGELPGSATEKAAPAVAVN</sequence>
<name>A0A7V1LLQ3_CALAY</name>
<dbReference type="Gene3D" id="3.40.50.1820">
    <property type="entry name" value="alpha/beta hydrolase"/>
    <property type="match status" value="1"/>
</dbReference>
<dbReference type="AlphaFoldDB" id="A0A7V1LLQ3"/>
<dbReference type="SUPFAM" id="SSF53474">
    <property type="entry name" value="alpha/beta-Hydrolases"/>
    <property type="match status" value="1"/>
</dbReference>
<accession>A0A7V1LLQ3</accession>